<feature type="compositionally biased region" description="Acidic residues" evidence="8">
    <location>
        <begin position="166"/>
        <end position="181"/>
    </location>
</feature>
<dbReference type="EMBL" id="FO082269">
    <property type="protein sequence ID" value="CCO18185.1"/>
    <property type="molecule type" value="Genomic_DNA"/>
</dbReference>
<dbReference type="eggNOG" id="KOG0334">
    <property type="taxonomic scope" value="Eukaryota"/>
</dbReference>
<gene>
    <name evidence="12" type="ordered locus">Bathy10g03700</name>
</gene>
<dbReference type="GO" id="GO:0005524">
    <property type="term" value="F:ATP binding"/>
    <property type="evidence" value="ECO:0007669"/>
    <property type="project" value="UniProtKB-KW"/>
</dbReference>
<evidence type="ECO:0000259" key="11">
    <source>
        <dbReference type="PROSITE" id="PS51195"/>
    </source>
</evidence>
<keyword evidence="13" id="KW-1185">Reference proteome</keyword>
<feature type="domain" description="Helicase C-terminal" evidence="10">
    <location>
        <begin position="703"/>
        <end position="864"/>
    </location>
</feature>
<evidence type="ECO:0000256" key="8">
    <source>
        <dbReference type="SAM" id="MobiDB-lite"/>
    </source>
</evidence>
<evidence type="ECO:0000259" key="9">
    <source>
        <dbReference type="PROSITE" id="PS51192"/>
    </source>
</evidence>
<dbReference type="Pfam" id="PF00270">
    <property type="entry name" value="DEAD"/>
    <property type="match status" value="1"/>
</dbReference>
<feature type="domain" description="Helicase ATP-binding" evidence="9">
    <location>
        <begin position="514"/>
        <end position="692"/>
    </location>
</feature>
<feature type="region of interest" description="Disordered" evidence="8">
    <location>
        <begin position="908"/>
        <end position="940"/>
    </location>
</feature>
<evidence type="ECO:0000256" key="2">
    <source>
        <dbReference type="ARBA" id="ARBA00022741"/>
    </source>
</evidence>
<feature type="region of interest" description="Disordered" evidence="8">
    <location>
        <begin position="1"/>
        <end position="142"/>
    </location>
</feature>
<organism evidence="12 13">
    <name type="scientific">Bathycoccus prasinos</name>
    <dbReference type="NCBI Taxonomy" id="41875"/>
    <lineage>
        <taxon>Eukaryota</taxon>
        <taxon>Viridiplantae</taxon>
        <taxon>Chlorophyta</taxon>
        <taxon>Mamiellophyceae</taxon>
        <taxon>Mamiellales</taxon>
        <taxon>Bathycoccaceae</taxon>
        <taxon>Bathycoccus</taxon>
    </lineage>
</organism>
<dbReference type="PROSITE" id="PS51194">
    <property type="entry name" value="HELICASE_CTER"/>
    <property type="match status" value="1"/>
</dbReference>
<accession>K8F073</accession>
<feature type="domain" description="DEAD-box RNA helicase Q" evidence="11">
    <location>
        <begin position="483"/>
        <end position="511"/>
    </location>
</feature>
<keyword evidence="3" id="KW-0378">Hydrolase</keyword>
<comment type="similarity">
    <text evidence="6">Belongs to the DEAD box helicase family. DDX46/PRP5 subfamily.</text>
</comment>
<dbReference type="PROSITE" id="PS00039">
    <property type="entry name" value="DEAD_ATP_HELICASE"/>
    <property type="match status" value="1"/>
</dbReference>
<dbReference type="InterPro" id="IPR000629">
    <property type="entry name" value="RNA-helicase_DEAD-box_CS"/>
</dbReference>
<dbReference type="InterPro" id="IPR011545">
    <property type="entry name" value="DEAD/DEAH_box_helicase_dom"/>
</dbReference>
<dbReference type="AlphaFoldDB" id="K8F073"/>
<feature type="compositionally biased region" description="Low complexity" evidence="8">
    <location>
        <begin position="103"/>
        <end position="115"/>
    </location>
</feature>
<dbReference type="CDD" id="cd22475">
    <property type="entry name" value="KH-I_AtRH42_like"/>
    <property type="match status" value="1"/>
</dbReference>
<dbReference type="SMART" id="SM00487">
    <property type="entry name" value="DEXDc"/>
    <property type="match status" value="1"/>
</dbReference>
<sequence>MPSPSPNRRRGRSSGTTPNADFSAAADSAAVEIEEEGKKTTRKRKEMSPPIPESSSSPTNTNNKNKKRVKGRGKARGGLRSDGGESPEERNDDEEEEKEKEPTTTTTAAKNTNTNNKDDLIIQQRKRKLQEWREAQEKKKKMNEIKAAALQAVVGKKRFERKTVMMDDDGMFDDEDEDEDANAAMRKRKPPNFLNDDEDNEDDNNKNTKKDADEDDEDDPLEAFMNLNDEAMNEERAKAEEKAKQLAEEEDEASKLKKGKEEEEKALEAEFMRAAKRAARVLVEKDGDAMDVDDNGKKKKEGNTVVQLQKKKSIVDVKTRAPASEQAIKNAKSKIKVKAEYIVRGFFDEDSEGEPDEDEDAKKKKKTTTTKKTTDAGGVDNNGEGATATTTDGGGKDEDDKEELAMYESDSDDEWAAKQKAKLSKADKLGAVVHSDIDYPPFRKNFYIEAYEMSKMTKEEVKELRTKLDGISCRGKKVPKPIKSWNQAGLSNKIMELIRRSGFENPMPIQAQALPIIMSGRDCIAVAKTGSGKTLAYILPMLRHIKDQPEIKNGDGPIAMIVGPTRELVTQIGKECRKFGKTVGVRCVSVYGGSGVQSQITDLKRGCEAVACTPGRMIDILTTGAGKITNLRRITYFVLDEADRMFDMGFEPQITRILANTRPDRQTVMFSATFPRAMENIARAALENPIEIQVGGRSVVNSDITQLVELREEEDRFIRMLELLGEYYEQGKVIIFVASQDKCDTIFRDLLKSGYPCLSLHGGKEQADRECTIVDFKTDVCNVLVATSVAARGLDVKDVKLVINFDCPNHLEDYVHRVGRTGRAGEKGTAVTFISRDEERFAPDLVKAMREAKQPVPQDVLALAEAFGNKRKNNEVMANGSGFGGSGFKFDQSEADALKKEKRQAAKAAGLIVEDDNDDDDENMDNNDDDDGGGDMKWGAAGLSSVSAIEGANPNSAGGSMAPGQAKASTAVALASQFGATPAQVAQAAANAVFKEMSKKGGLNAPTSAADAEAQKASALIAAAKAAAGKIASSLGKGKTSSSNHNPPTNDTTVLRDQAAKAGHVANSAAAFMSSSAAQNAIMLAQNTALAHGASAGAAKAAAFAAALNAQHKMSTGGMTKAAGQSHFESELEINDFPQYARWKVTHKDQLQQINDFTGAVVTVKGTYYPPGRAIPMGERRLFLLIEGPTERCVTAAKNHVKKQIEEVVSKQALPGGAGAGRYKL</sequence>
<evidence type="ECO:0000256" key="3">
    <source>
        <dbReference type="ARBA" id="ARBA00022801"/>
    </source>
</evidence>
<dbReference type="GO" id="GO:0003724">
    <property type="term" value="F:RNA helicase activity"/>
    <property type="evidence" value="ECO:0007669"/>
    <property type="project" value="UniProtKB-EC"/>
</dbReference>
<evidence type="ECO:0000313" key="12">
    <source>
        <dbReference type="EMBL" id="CCO18185.1"/>
    </source>
</evidence>
<keyword evidence="4" id="KW-0347">Helicase</keyword>
<dbReference type="RefSeq" id="XP_007510652.1">
    <property type="nucleotide sequence ID" value="XM_007510590.1"/>
</dbReference>
<evidence type="ECO:0000313" key="13">
    <source>
        <dbReference type="Proteomes" id="UP000198341"/>
    </source>
</evidence>
<feature type="compositionally biased region" description="Basic residues" evidence="8">
    <location>
        <begin position="64"/>
        <end position="77"/>
    </location>
</feature>
<keyword evidence="5" id="KW-0067">ATP-binding</keyword>
<feature type="region of interest" description="Disordered" evidence="8">
    <location>
        <begin position="346"/>
        <end position="401"/>
    </location>
</feature>
<evidence type="ECO:0000259" key="10">
    <source>
        <dbReference type="PROSITE" id="PS51194"/>
    </source>
</evidence>
<dbReference type="FunFam" id="3.40.50.300:FF:000008">
    <property type="entry name" value="ATP-dependent RNA helicase RhlB"/>
    <property type="match status" value="1"/>
</dbReference>
<evidence type="ECO:0000256" key="4">
    <source>
        <dbReference type="ARBA" id="ARBA00022806"/>
    </source>
</evidence>
<dbReference type="PROSITE" id="PS51192">
    <property type="entry name" value="HELICASE_ATP_BIND_1"/>
    <property type="match status" value="1"/>
</dbReference>
<dbReference type="GO" id="GO:0016787">
    <property type="term" value="F:hydrolase activity"/>
    <property type="evidence" value="ECO:0007669"/>
    <property type="project" value="UniProtKB-KW"/>
</dbReference>
<dbReference type="CDD" id="cd17953">
    <property type="entry name" value="DEADc_DDX46"/>
    <property type="match status" value="1"/>
</dbReference>
<feature type="compositionally biased region" description="Low complexity" evidence="8">
    <location>
        <begin position="13"/>
        <end position="30"/>
    </location>
</feature>
<evidence type="ECO:0000256" key="1">
    <source>
        <dbReference type="ARBA" id="ARBA00012552"/>
    </source>
</evidence>
<evidence type="ECO:0000256" key="5">
    <source>
        <dbReference type="ARBA" id="ARBA00022840"/>
    </source>
</evidence>
<feature type="compositionally biased region" description="Acidic residues" evidence="8">
    <location>
        <begin position="913"/>
        <end position="933"/>
    </location>
</feature>
<name>K8F073_9CHLO</name>
<evidence type="ECO:0000256" key="7">
    <source>
        <dbReference type="PROSITE-ProRule" id="PRU00552"/>
    </source>
</evidence>
<dbReference type="KEGG" id="bpg:Bathy10g03700"/>
<feature type="compositionally biased region" description="Acidic residues" evidence="8">
    <location>
        <begin position="348"/>
        <end position="359"/>
    </location>
</feature>
<reference evidence="12 13" key="1">
    <citation type="submission" date="2011-10" db="EMBL/GenBank/DDBJ databases">
        <authorList>
            <person name="Genoscope - CEA"/>
        </authorList>
    </citation>
    <scope>NUCLEOTIDE SEQUENCE [LARGE SCALE GENOMIC DNA]</scope>
    <source>
        <strain evidence="12 13">RCC 1105</strain>
    </source>
</reference>
<dbReference type="PANTHER" id="PTHR47958">
    <property type="entry name" value="ATP-DEPENDENT RNA HELICASE DBP3"/>
    <property type="match status" value="1"/>
</dbReference>
<feature type="short sequence motif" description="Q motif" evidence="7">
    <location>
        <begin position="483"/>
        <end position="511"/>
    </location>
</feature>
<protein>
    <recommendedName>
        <fullName evidence="1">RNA helicase</fullName>
        <ecNumber evidence="1">3.6.4.13</ecNumber>
    </recommendedName>
</protein>
<dbReference type="STRING" id="41875.K8F073"/>
<keyword evidence="2" id="KW-0547">Nucleotide-binding</keyword>
<dbReference type="InterPro" id="IPR027417">
    <property type="entry name" value="P-loop_NTPase"/>
</dbReference>
<dbReference type="Gene3D" id="3.40.50.300">
    <property type="entry name" value="P-loop containing nucleotide triphosphate hydrolases"/>
    <property type="match status" value="2"/>
</dbReference>
<dbReference type="PROSITE" id="PS51195">
    <property type="entry name" value="Q_MOTIF"/>
    <property type="match status" value="1"/>
</dbReference>
<dbReference type="SUPFAM" id="SSF52540">
    <property type="entry name" value="P-loop containing nucleoside triphosphate hydrolases"/>
    <property type="match status" value="1"/>
</dbReference>
<dbReference type="OrthoDB" id="196131at2759"/>
<dbReference type="InterPro" id="IPR001650">
    <property type="entry name" value="Helicase_C-like"/>
</dbReference>
<dbReference type="InterPro" id="IPR014014">
    <property type="entry name" value="RNA_helicase_DEAD_Q_motif"/>
</dbReference>
<feature type="compositionally biased region" description="Basic and acidic residues" evidence="8">
    <location>
        <begin position="203"/>
        <end position="212"/>
    </location>
</feature>
<evidence type="ECO:0000256" key="6">
    <source>
        <dbReference type="ARBA" id="ARBA00038511"/>
    </source>
</evidence>
<feature type="region of interest" description="Disordered" evidence="8">
    <location>
        <begin position="161"/>
        <end position="264"/>
    </location>
</feature>
<dbReference type="EC" id="3.6.4.13" evidence="1"/>
<dbReference type="InterPro" id="IPR014001">
    <property type="entry name" value="Helicase_ATP-bd"/>
</dbReference>
<dbReference type="GeneID" id="19013445"/>
<dbReference type="CDD" id="cd18787">
    <property type="entry name" value="SF2_C_DEAD"/>
    <property type="match status" value="1"/>
</dbReference>
<dbReference type="Pfam" id="PF23469">
    <property type="entry name" value="KH_12"/>
    <property type="match status" value="1"/>
</dbReference>
<dbReference type="SMART" id="SM00490">
    <property type="entry name" value="HELICc"/>
    <property type="match status" value="1"/>
</dbReference>
<dbReference type="Pfam" id="PF00271">
    <property type="entry name" value="Helicase_C"/>
    <property type="match status" value="1"/>
</dbReference>
<dbReference type="Proteomes" id="UP000198341">
    <property type="component" value="Chromosome 10"/>
</dbReference>
<feature type="compositionally biased region" description="Low complexity" evidence="8">
    <location>
        <begin position="53"/>
        <end position="63"/>
    </location>
</feature>
<dbReference type="FunFam" id="3.40.50.300:FF:000079">
    <property type="entry name" value="probable ATP-dependent RNA helicase DDX17"/>
    <property type="match status" value="1"/>
</dbReference>
<feature type="compositionally biased region" description="Basic and acidic residues" evidence="8">
    <location>
        <begin position="233"/>
        <end position="264"/>
    </location>
</feature>
<dbReference type="GO" id="GO:0003676">
    <property type="term" value="F:nucleic acid binding"/>
    <property type="evidence" value="ECO:0007669"/>
    <property type="project" value="InterPro"/>
</dbReference>
<dbReference type="InterPro" id="IPR056149">
    <property type="entry name" value="PRP5/DDX46/KHDC4_KH"/>
</dbReference>
<proteinExistence type="inferred from homology"/>